<name>A0A397DLG9_APHAT</name>
<evidence type="ECO:0000256" key="1">
    <source>
        <dbReference type="SAM" id="MobiDB-lite"/>
    </source>
</evidence>
<dbReference type="AlphaFoldDB" id="A0A397DLG9"/>
<gene>
    <name evidence="5" type="ORF">DYB26_008300</name>
    <name evidence="4" type="ORF">DYB34_002957</name>
    <name evidence="2" type="ORF">DYB36_002866</name>
    <name evidence="3" type="ORF">DYB38_003414</name>
</gene>
<evidence type="ECO:0000313" key="4">
    <source>
        <dbReference type="EMBL" id="RHY66276.1"/>
    </source>
</evidence>
<feature type="compositionally biased region" description="Basic and acidic residues" evidence="1">
    <location>
        <begin position="1"/>
        <end position="16"/>
    </location>
</feature>
<evidence type="ECO:0000313" key="7">
    <source>
        <dbReference type="Proteomes" id="UP000265716"/>
    </source>
</evidence>
<evidence type="ECO:0000313" key="9">
    <source>
        <dbReference type="Proteomes" id="UP000286510"/>
    </source>
</evidence>
<accession>A0A397DLG9</accession>
<dbReference type="Proteomes" id="UP000265716">
    <property type="component" value="Unassembled WGS sequence"/>
</dbReference>
<evidence type="ECO:0000313" key="8">
    <source>
        <dbReference type="Proteomes" id="UP000283543"/>
    </source>
</evidence>
<dbReference type="EMBL" id="QUTC01004498">
    <property type="protein sequence ID" value="RHY64243.1"/>
    <property type="molecule type" value="Genomic_DNA"/>
</dbReference>
<dbReference type="VEuPathDB" id="FungiDB:H257_06720"/>
<feature type="region of interest" description="Disordered" evidence="1">
    <location>
        <begin position="1"/>
        <end position="23"/>
    </location>
</feature>
<dbReference type="Proteomes" id="UP000283543">
    <property type="component" value="Unassembled WGS sequence"/>
</dbReference>
<dbReference type="Proteomes" id="UP000265427">
    <property type="component" value="Unassembled WGS sequence"/>
</dbReference>
<sequence length="101" mass="11848">MSDVEESKHEEMHSDREEEEGREFIVPVHVQDLELIKRDRLFVVNVTDLSDGSKDDHIRQLKDIQRQIQNDPLGVVETDVFDMLYSFVKYHISIAHSTTHT</sequence>
<dbReference type="EMBL" id="QUSZ01004965">
    <property type="protein sequence ID" value="RHY11848.1"/>
    <property type="molecule type" value="Genomic_DNA"/>
</dbReference>
<dbReference type="Proteomes" id="UP000286510">
    <property type="component" value="Unassembled WGS sequence"/>
</dbReference>
<organism evidence="3 7">
    <name type="scientific">Aphanomyces astaci</name>
    <name type="common">Crayfish plague agent</name>
    <dbReference type="NCBI Taxonomy" id="112090"/>
    <lineage>
        <taxon>Eukaryota</taxon>
        <taxon>Sar</taxon>
        <taxon>Stramenopiles</taxon>
        <taxon>Oomycota</taxon>
        <taxon>Saprolegniomycetes</taxon>
        <taxon>Saprolegniales</taxon>
        <taxon>Verrucalvaceae</taxon>
        <taxon>Aphanomyces</taxon>
    </lineage>
</organism>
<evidence type="ECO:0000313" key="5">
    <source>
        <dbReference type="EMBL" id="RHY79978.1"/>
    </source>
</evidence>
<dbReference type="EMBL" id="QUTB01003752">
    <property type="protein sequence ID" value="RHY66276.1"/>
    <property type="molecule type" value="Genomic_DNA"/>
</dbReference>
<dbReference type="EMBL" id="QUTF01027521">
    <property type="protein sequence ID" value="RHY79978.1"/>
    <property type="molecule type" value="Genomic_DNA"/>
</dbReference>
<evidence type="ECO:0000313" key="2">
    <source>
        <dbReference type="EMBL" id="RHY11848.1"/>
    </source>
</evidence>
<protein>
    <submittedName>
        <fullName evidence="3">Uncharacterized protein</fullName>
    </submittedName>
</protein>
<comment type="caution">
    <text evidence="3">The sequence shown here is derived from an EMBL/GenBank/DDBJ whole genome shotgun (WGS) entry which is preliminary data.</text>
</comment>
<evidence type="ECO:0000313" key="6">
    <source>
        <dbReference type="Proteomes" id="UP000265427"/>
    </source>
</evidence>
<reference evidence="6 7" key="1">
    <citation type="submission" date="2018-08" db="EMBL/GenBank/DDBJ databases">
        <title>Aphanomyces genome sequencing and annotation.</title>
        <authorList>
            <person name="Minardi D."/>
            <person name="Oidtmann B."/>
            <person name="Van Der Giezen M."/>
            <person name="Studholme D.J."/>
        </authorList>
    </citation>
    <scope>NUCLEOTIDE SEQUENCE [LARGE SCALE GENOMIC DNA]</scope>
    <source>
        <strain evidence="5 9">FDL457</strain>
        <strain evidence="2 6">Kv</strain>
        <strain evidence="3 7">SA</strain>
        <strain evidence="4 8">Si</strain>
    </source>
</reference>
<evidence type="ECO:0000313" key="3">
    <source>
        <dbReference type="EMBL" id="RHY64243.1"/>
    </source>
</evidence>
<proteinExistence type="predicted"/>